<keyword evidence="5" id="KW-1185">Reference proteome</keyword>
<reference evidence="4 5" key="1">
    <citation type="submission" date="2019-02" db="EMBL/GenBank/DDBJ databases">
        <title>Deep-cultivation of Planctomycetes and their phenomic and genomic characterization uncovers novel biology.</title>
        <authorList>
            <person name="Wiegand S."/>
            <person name="Jogler M."/>
            <person name="Boedeker C."/>
            <person name="Pinto D."/>
            <person name="Vollmers J."/>
            <person name="Rivas-Marin E."/>
            <person name="Kohn T."/>
            <person name="Peeters S.H."/>
            <person name="Heuer A."/>
            <person name="Rast P."/>
            <person name="Oberbeckmann S."/>
            <person name="Bunk B."/>
            <person name="Jeske O."/>
            <person name="Meyerdierks A."/>
            <person name="Storesund J.E."/>
            <person name="Kallscheuer N."/>
            <person name="Luecker S."/>
            <person name="Lage O.M."/>
            <person name="Pohl T."/>
            <person name="Merkel B.J."/>
            <person name="Hornburger P."/>
            <person name="Mueller R.-W."/>
            <person name="Bruemmer F."/>
            <person name="Labrenz M."/>
            <person name="Spormann A.M."/>
            <person name="Op den Camp H."/>
            <person name="Overmann J."/>
            <person name="Amann R."/>
            <person name="Jetten M.S.M."/>
            <person name="Mascher T."/>
            <person name="Medema M.H."/>
            <person name="Devos D.P."/>
            <person name="Kaster A.-K."/>
            <person name="Ovreas L."/>
            <person name="Rohde M."/>
            <person name="Galperin M.Y."/>
            <person name="Jogler C."/>
        </authorList>
    </citation>
    <scope>NUCLEOTIDE SEQUENCE [LARGE SCALE GENOMIC DNA]</scope>
    <source>
        <strain evidence="4 5">K23_9</strain>
    </source>
</reference>
<dbReference type="Gene3D" id="3.40.50.720">
    <property type="entry name" value="NAD(P)-binding Rossmann-like Domain"/>
    <property type="match status" value="1"/>
</dbReference>
<dbReference type="SUPFAM" id="SSF51735">
    <property type="entry name" value="NAD(P)-binding Rossmann-fold domains"/>
    <property type="match status" value="1"/>
</dbReference>
<accession>A0A517NU86</accession>
<dbReference type="AlphaFoldDB" id="A0A517NU86"/>
<protein>
    <submittedName>
        <fullName evidence="4">Inositol 2-dehydrogenase</fullName>
        <ecNumber evidence="4">1.1.1.18</ecNumber>
    </submittedName>
</protein>
<dbReference type="InterPro" id="IPR000683">
    <property type="entry name" value="Gfo/Idh/MocA-like_OxRdtase_N"/>
</dbReference>
<dbReference type="GO" id="GO:0000166">
    <property type="term" value="F:nucleotide binding"/>
    <property type="evidence" value="ECO:0007669"/>
    <property type="project" value="InterPro"/>
</dbReference>
<dbReference type="SUPFAM" id="SSF55347">
    <property type="entry name" value="Glyceraldehyde-3-phosphate dehydrogenase-like, C-terminal domain"/>
    <property type="match status" value="1"/>
</dbReference>
<keyword evidence="4" id="KW-0560">Oxidoreductase</keyword>
<dbReference type="InterPro" id="IPR006311">
    <property type="entry name" value="TAT_signal"/>
</dbReference>
<feature type="domain" description="Gfo/Idh/MocA-like oxidoreductase bacterial type C-terminal" evidence="3">
    <location>
        <begin position="363"/>
        <end position="452"/>
    </location>
</feature>
<evidence type="ECO:0000313" key="5">
    <source>
        <dbReference type="Proteomes" id="UP000319817"/>
    </source>
</evidence>
<feature type="domain" description="Gfo/Idh/MocA-like oxidoreductase N-terminal" evidence="2">
    <location>
        <begin position="35"/>
        <end position="161"/>
    </location>
</feature>
<dbReference type="Pfam" id="PF01408">
    <property type="entry name" value="GFO_IDH_MocA"/>
    <property type="match status" value="1"/>
</dbReference>
<dbReference type="GO" id="GO:0050112">
    <property type="term" value="F:inositol 2-dehydrogenase (NAD+) activity"/>
    <property type="evidence" value="ECO:0007669"/>
    <property type="project" value="UniProtKB-EC"/>
</dbReference>
<evidence type="ECO:0000256" key="1">
    <source>
        <dbReference type="SAM" id="SignalP"/>
    </source>
</evidence>
<dbReference type="RefSeq" id="WP_145418391.1">
    <property type="nucleotide sequence ID" value="NZ_CP036526.1"/>
</dbReference>
<feature type="chain" id="PRO_5022190770" evidence="1">
    <location>
        <begin position="28"/>
        <end position="460"/>
    </location>
</feature>
<dbReference type="InterPro" id="IPR036291">
    <property type="entry name" value="NAD(P)-bd_dom_sf"/>
</dbReference>
<dbReference type="Pfam" id="PF19051">
    <property type="entry name" value="GFO_IDH_MocA_C2"/>
    <property type="match status" value="2"/>
</dbReference>
<dbReference type="PANTHER" id="PTHR43818">
    <property type="entry name" value="BCDNA.GH03377"/>
    <property type="match status" value="1"/>
</dbReference>
<dbReference type="OrthoDB" id="9788246at2"/>
<dbReference type="PROSITE" id="PS51318">
    <property type="entry name" value="TAT"/>
    <property type="match status" value="1"/>
</dbReference>
<dbReference type="InterPro" id="IPR050463">
    <property type="entry name" value="Gfo/Idh/MocA_oxidrdct_glycsds"/>
</dbReference>
<evidence type="ECO:0000259" key="2">
    <source>
        <dbReference type="Pfam" id="PF01408"/>
    </source>
</evidence>
<dbReference type="EC" id="1.1.1.18" evidence="4"/>
<dbReference type="EMBL" id="CP036526">
    <property type="protein sequence ID" value="QDT10673.1"/>
    <property type="molecule type" value="Genomic_DNA"/>
</dbReference>
<keyword evidence="1" id="KW-0732">Signal</keyword>
<organism evidence="4 5">
    <name type="scientific">Stieleria marina</name>
    <dbReference type="NCBI Taxonomy" id="1930275"/>
    <lineage>
        <taxon>Bacteria</taxon>
        <taxon>Pseudomonadati</taxon>
        <taxon>Planctomycetota</taxon>
        <taxon>Planctomycetia</taxon>
        <taxon>Pirellulales</taxon>
        <taxon>Pirellulaceae</taxon>
        <taxon>Stieleria</taxon>
    </lineage>
</organism>
<name>A0A517NU86_9BACT</name>
<dbReference type="PANTHER" id="PTHR43818:SF5">
    <property type="entry name" value="OXIDOREDUCTASE FAMILY PROTEIN"/>
    <property type="match status" value="1"/>
</dbReference>
<dbReference type="InterPro" id="IPR043906">
    <property type="entry name" value="Gfo/Idh/MocA_OxRdtase_bact_C"/>
</dbReference>
<proteinExistence type="predicted"/>
<feature type="signal peptide" evidence="1">
    <location>
        <begin position="1"/>
        <end position="27"/>
    </location>
</feature>
<dbReference type="Gene3D" id="3.30.360.10">
    <property type="entry name" value="Dihydrodipicolinate Reductase, domain 2"/>
    <property type="match status" value="1"/>
</dbReference>
<feature type="domain" description="Gfo/Idh/MocA-like oxidoreductase bacterial type C-terminal" evidence="3">
    <location>
        <begin position="203"/>
        <end position="271"/>
    </location>
</feature>
<dbReference type="Proteomes" id="UP000319817">
    <property type="component" value="Chromosome"/>
</dbReference>
<evidence type="ECO:0000259" key="3">
    <source>
        <dbReference type="Pfam" id="PF19051"/>
    </source>
</evidence>
<gene>
    <name evidence="4" type="primary">iolG_14</name>
    <name evidence="4" type="ORF">K239x_26300</name>
</gene>
<evidence type="ECO:0000313" key="4">
    <source>
        <dbReference type="EMBL" id="QDT10673.1"/>
    </source>
</evidence>
<sequence precursor="true">MKSTRRGFIATTATVGSALAISNGASAADDSKKLRLGVIGVGGSRGRYNRGGAIARQAAKFATTVAVCDVDDRHTAEYAKEFDEKHGLKLNKYRDYREMLEKEELDCVTIGTPDHWHVPIAIAALEAGLHVYCEKPLTLTIDEGKQIRDAVEKSGKVFQVGTQQRSSKDLFLTAIAMVQTGRLGDNVNAYVAIGGAPGDGPFKDTEAPEDLDWDMWVGPAPKAKYSEERRRFFRWYFEYSGGKMTDWGAHHIDIAQWALSPGETGPVKVTSKGKFPNGVPSGFNWSKFLDGEISLPNTYNTATEFHIDLTFASGAVLNVNHHYKREGDNVDFGNGILFEGDKGRIFVNRGKLEGKPMNDLTDADKKELEEKVIELCKGKKPGNHMGNFFECIADGGKPISDVWSHHRTMTSCHLCNISLMLGRELKWNPKTEEFDGDDQANKLLSRKSREGFGAKVATVS</sequence>